<protein>
    <submittedName>
        <fullName evidence="11">Methyl-accepting chemotaxis protein</fullName>
    </submittedName>
</protein>
<evidence type="ECO:0000256" key="1">
    <source>
        <dbReference type="ARBA" id="ARBA00004141"/>
    </source>
</evidence>
<feature type="domain" description="Methyl-accepting transducer" evidence="9">
    <location>
        <begin position="268"/>
        <end position="504"/>
    </location>
</feature>
<dbReference type="SMART" id="SM00283">
    <property type="entry name" value="MA"/>
    <property type="match status" value="1"/>
</dbReference>
<dbReference type="InterPro" id="IPR003660">
    <property type="entry name" value="HAMP_dom"/>
</dbReference>
<dbReference type="PROSITE" id="PS50885">
    <property type="entry name" value="HAMP"/>
    <property type="match status" value="1"/>
</dbReference>
<dbReference type="Proteomes" id="UP001138989">
    <property type="component" value="Unassembled WGS sequence"/>
</dbReference>
<dbReference type="Pfam" id="PF00015">
    <property type="entry name" value="MCPsignal"/>
    <property type="match status" value="1"/>
</dbReference>
<evidence type="ECO:0000256" key="6">
    <source>
        <dbReference type="ARBA" id="ARBA00029447"/>
    </source>
</evidence>
<keyword evidence="4 8" id="KW-0472">Membrane</keyword>
<comment type="subcellular location">
    <subcellularLocation>
        <location evidence="1">Membrane</location>
        <topology evidence="1">Multi-pass membrane protein</topology>
    </subcellularLocation>
</comment>
<dbReference type="Pfam" id="PF00672">
    <property type="entry name" value="HAMP"/>
    <property type="match status" value="1"/>
</dbReference>
<comment type="caution">
    <text evidence="11">The sequence shown here is derived from an EMBL/GenBank/DDBJ whole genome shotgun (WGS) entry which is preliminary data.</text>
</comment>
<dbReference type="GO" id="GO:0004888">
    <property type="term" value="F:transmembrane signaling receptor activity"/>
    <property type="evidence" value="ECO:0007669"/>
    <property type="project" value="InterPro"/>
</dbReference>
<sequence>MLKNLSLTAKLSLVPAVALVGLVLYVVYTSLQLSATDSRLVLLETRSYPTLEKADAVIFQFSRVPALLNNAVAAGEPGILDEAREVLQQIDSQQQALASLLSEQRQQHQALSDWRKAVRDYADNALAASTKLIDGSASFDDLRPSLDRMASDLAQAQKLGSDFRAQAYDDFQQTLVQTREANAATTRLGIILSLVLVVLVSLGAWLVIRSVMVNIRGVITSLQSIARGDGDLTQRVNVESNDEIGAMIELFNSFLDKLQRTIRQIIEAANPLGEVSKELYKLTQGSEENAKSQQHHTDSITRDILTMTGSIQEVAQRSQQASDEANSAARQAATAREHVGSLSTGISDLGDSVMGAVKAMEQLEEETQEVGSVLTVIRSIAEQTNLLALNAAIEAARAGEQGRGFAVVADEVRNLAQKTAASTAEIQQIIQRLQNSANTVLNVMTSNGEKSRASIERSIEATQLLEAIAGTINQIDELNAGIAQFTQEQIGLSSSIRQETQVLQQDAQATANGAEATARLGEQLVSTGDHLRAATGQFRV</sequence>
<dbReference type="EMBL" id="JAINWF010000003">
    <property type="protein sequence ID" value="MCD1607493.1"/>
    <property type="molecule type" value="Genomic_DNA"/>
</dbReference>
<evidence type="ECO:0000313" key="12">
    <source>
        <dbReference type="Proteomes" id="UP001138989"/>
    </source>
</evidence>
<evidence type="ECO:0000259" key="10">
    <source>
        <dbReference type="PROSITE" id="PS50885"/>
    </source>
</evidence>
<dbReference type="GO" id="GO:0006935">
    <property type="term" value="P:chemotaxis"/>
    <property type="evidence" value="ECO:0007669"/>
    <property type="project" value="InterPro"/>
</dbReference>
<dbReference type="GO" id="GO:0016020">
    <property type="term" value="C:membrane"/>
    <property type="evidence" value="ECO:0007669"/>
    <property type="project" value="UniProtKB-SubCell"/>
</dbReference>
<dbReference type="InterPro" id="IPR004090">
    <property type="entry name" value="Chemotax_Me-accpt_rcpt"/>
</dbReference>
<dbReference type="FunFam" id="1.10.287.950:FF:000001">
    <property type="entry name" value="Methyl-accepting chemotaxis sensory transducer"/>
    <property type="match status" value="1"/>
</dbReference>
<keyword evidence="3 8" id="KW-1133">Transmembrane helix</keyword>
<proteinExistence type="inferred from homology"/>
<comment type="similarity">
    <text evidence="6">Belongs to the methyl-accepting chemotaxis (MCP) protein family.</text>
</comment>
<evidence type="ECO:0000256" key="2">
    <source>
        <dbReference type="ARBA" id="ARBA00022692"/>
    </source>
</evidence>
<dbReference type="SUPFAM" id="SSF58104">
    <property type="entry name" value="Methyl-accepting chemotaxis protein (MCP) signaling domain"/>
    <property type="match status" value="1"/>
</dbReference>
<keyword evidence="12" id="KW-1185">Reference proteome</keyword>
<dbReference type="CDD" id="cd06225">
    <property type="entry name" value="HAMP"/>
    <property type="match status" value="1"/>
</dbReference>
<evidence type="ECO:0000256" key="4">
    <source>
        <dbReference type="ARBA" id="ARBA00023136"/>
    </source>
</evidence>
<dbReference type="RefSeq" id="WP_102832277.1">
    <property type="nucleotide sequence ID" value="NZ_CP090366.1"/>
</dbReference>
<gene>
    <name evidence="11" type="ORF">K7H17_06390</name>
</gene>
<feature type="transmembrane region" description="Helical" evidence="8">
    <location>
        <begin position="188"/>
        <end position="208"/>
    </location>
</feature>
<dbReference type="PROSITE" id="PS50111">
    <property type="entry name" value="CHEMOTAXIS_TRANSDUC_2"/>
    <property type="match status" value="1"/>
</dbReference>
<name>A0A9X1SP55_9GAMM</name>
<evidence type="ECO:0000256" key="7">
    <source>
        <dbReference type="PROSITE-ProRule" id="PRU00284"/>
    </source>
</evidence>
<evidence type="ECO:0000256" key="3">
    <source>
        <dbReference type="ARBA" id="ARBA00022989"/>
    </source>
</evidence>
<dbReference type="PANTHER" id="PTHR32089">
    <property type="entry name" value="METHYL-ACCEPTING CHEMOTAXIS PROTEIN MCPB"/>
    <property type="match status" value="1"/>
</dbReference>
<accession>A0A9X1SP55</accession>
<dbReference type="AlphaFoldDB" id="A0A9X1SP55"/>
<dbReference type="InterPro" id="IPR004089">
    <property type="entry name" value="MCPsignal_dom"/>
</dbReference>
<dbReference type="PRINTS" id="PR00260">
    <property type="entry name" value="CHEMTRNSDUCR"/>
</dbReference>
<reference evidence="11" key="1">
    <citation type="submission" date="2021-08" db="EMBL/GenBank/DDBJ databases">
        <title>Isolation and characterization of neutrophilic mixotrophic iron-oxidizing bacteria from deep-sea hydrothermal vents.</title>
        <authorList>
            <person name="He Y."/>
        </authorList>
    </citation>
    <scope>NUCLEOTIDE SEQUENCE</scope>
    <source>
        <strain evidence="11">IOP_13</strain>
    </source>
</reference>
<organism evidence="11 12">
    <name type="scientific">Stutzerimonas kunmingensis</name>
    <dbReference type="NCBI Taxonomy" id="1211807"/>
    <lineage>
        <taxon>Bacteria</taxon>
        <taxon>Pseudomonadati</taxon>
        <taxon>Pseudomonadota</taxon>
        <taxon>Gammaproteobacteria</taxon>
        <taxon>Pseudomonadales</taxon>
        <taxon>Pseudomonadaceae</taxon>
        <taxon>Stutzerimonas</taxon>
    </lineage>
</organism>
<evidence type="ECO:0000256" key="5">
    <source>
        <dbReference type="ARBA" id="ARBA00023224"/>
    </source>
</evidence>
<dbReference type="Gene3D" id="1.10.287.950">
    <property type="entry name" value="Methyl-accepting chemotaxis protein"/>
    <property type="match status" value="1"/>
</dbReference>
<feature type="domain" description="HAMP" evidence="10">
    <location>
        <begin position="209"/>
        <end position="263"/>
    </location>
</feature>
<keyword evidence="2 8" id="KW-0812">Transmembrane</keyword>
<evidence type="ECO:0000313" key="11">
    <source>
        <dbReference type="EMBL" id="MCD1607493.1"/>
    </source>
</evidence>
<dbReference type="PANTHER" id="PTHR32089:SF119">
    <property type="entry name" value="METHYL-ACCEPTING CHEMOTAXIS PROTEIN CTPL"/>
    <property type="match status" value="1"/>
</dbReference>
<dbReference type="GO" id="GO:0007165">
    <property type="term" value="P:signal transduction"/>
    <property type="evidence" value="ECO:0007669"/>
    <property type="project" value="UniProtKB-KW"/>
</dbReference>
<keyword evidence="5 7" id="KW-0807">Transducer</keyword>
<evidence type="ECO:0000256" key="8">
    <source>
        <dbReference type="SAM" id="Phobius"/>
    </source>
</evidence>
<evidence type="ECO:0000259" key="9">
    <source>
        <dbReference type="PROSITE" id="PS50111"/>
    </source>
</evidence>
<dbReference type="CDD" id="cd11386">
    <property type="entry name" value="MCP_signal"/>
    <property type="match status" value="1"/>
</dbReference>
<dbReference type="SMART" id="SM00304">
    <property type="entry name" value="HAMP"/>
    <property type="match status" value="1"/>
</dbReference>
<feature type="transmembrane region" description="Helical" evidence="8">
    <location>
        <begin position="12"/>
        <end position="31"/>
    </location>
</feature>